<organism evidence="2 3">
    <name type="scientific">Cupriavidus metallidurans</name>
    <dbReference type="NCBI Taxonomy" id="119219"/>
    <lineage>
        <taxon>Bacteria</taxon>
        <taxon>Pseudomonadati</taxon>
        <taxon>Pseudomonadota</taxon>
        <taxon>Betaproteobacteria</taxon>
        <taxon>Burkholderiales</taxon>
        <taxon>Burkholderiaceae</taxon>
        <taxon>Cupriavidus</taxon>
    </lineage>
</organism>
<protein>
    <submittedName>
        <fullName evidence="2">Uncharacterized protein</fullName>
    </submittedName>
</protein>
<feature type="compositionally biased region" description="Low complexity" evidence="1">
    <location>
        <begin position="25"/>
        <end position="34"/>
    </location>
</feature>
<dbReference type="EMBL" id="CP037900">
    <property type="protein sequence ID" value="QBP09660.1"/>
    <property type="molecule type" value="Genomic_DNA"/>
</dbReference>
<name>A0A132HMX5_9BURK</name>
<sequence>MKINMSRNPLSAAFGVTTQARSELTPPCTTPETPGSGGAPADPLVAMMSDIGVLGDASLHYGARLLVIRELLRALCSHLPTALRPGIANELRAGTERILAHADERPLPDAFYHALLDEMNRYLECL</sequence>
<dbReference type="OrthoDB" id="8966283at2"/>
<proteinExistence type="predicted"/>
<evidence type="ECO:0000313" key="3">
    <source>
        <dbReference type="Proteomes" id="UP000253772"/>
    </source>
</evidence>
<gene>
    <name evidence="2" type="ORF">DDF84_007750</name>
</gene>
<reference evidence="2 3" key="1">
    <citation type="submission" date="2019-03" db="EMBL/GenBank/DDBJ databases">
        <title>Comparative insights into the high quality Complete genome sequence of highly metal resistant Cupriavidus metallidurans strain BS1 isolated from a gold-copper mine.</title>
        <authorList>
            <person name="Mazhar H.S."/>
            <person name="Rensing C."/>
        </authorList>
    </citation>
    <scope>NUCLEOTIDE SEQUENCE [LARGE SCALE GENOMIC DNA]</scope>
    <source>
        <strain evidence="2 3">BS1</strain>
    </source>
</reference>
<dbReference type="AlphaFoldDB" id="A0A132HMX5"/>
<dbReference type="RefSeq" id="WP_128646750.1">
    <property type="nucleotide sequence ID" value="NZ_CP037900.1"/>
</dbReference>
<dbReference type="Proteomes" id="UP000253772">
    <property type="component" value="Chromosome c1"/>
</dbReference>
<accession>A0A132HMX5</accession>
<feature type="region of interest" description="Disordered" evidence="1">
    <location>
        <begin position="19"/>
        <end position="41"/>
    </location>
</feature>
<evidence type="ECO:0000313" key="2">
    <source>
        <dbReference type="EMBL" id="QBP09660.1"/>
    </source>
</evidence>
<evidence type="ECO:0000256" key="1">
    <source>
        <dbReference type="SAM" id="MobiDB-lite"/>
    </source>
</evidence>